<dbReference type="PANTHER" id="PTHR35371">
    <property type="entry name" value="INNER MEMBRANE PROTEIN"/>
    <property type="match status" value="1"/>
</dbReference>
<evidence type="ECO:0000256" key="5">
    <source>
        <dbReference type="SAM" id="Phobius"/>
    </source>
</evidence>
<keyword evidence="2 5" id="KW-0812">Transmembrane</keyword>
<keyword evidence="4 5" id="KW-0472">Membrane</keyword>
<dbReference type="InterPro" id="IPR023352">
    <property type="entry name" value="MAPEG-like_dom_sf"/>
</dbReference>
<protein>
    <recommendedName>
        <fullName evidence="8">MAPEG family protein</fullName>
    </recommendedName>
</protein>
<keyword evidence="7" id="KW-1185">Reference proteome</keyword>
<feature type="transmembrane region" description="Helical" evidence="5">
    <location>
        <begin position="57"/>
        <end position="81"/>
    </location>
</feature>
<reference evidence="6" key="1">
    <citation type="submission" date="2021-06" db="EMBL/GenBank/DDBJ databases">
        <authorList>
            <consortium name="DOE Joint Genome Institute"/>
            <person name="Mondo S.J."/>
            <person name="Amses K.R."/>
            <person name="Simmons D.R."/>
            <person name="Longcore J.E."/>
            <person name="Seto K."/>
            <person name="Alves G.H."/>
            <person name="Bonds A.E."/>
            <person name="Quandt C.A."/>
            <person name="Davis W.J."/>
            <person name="Chang Y."/>
            <person name="Letcher P.M."/>
            <person name="Powell M.J."/>
            <person name="Kuo A."/>
            <person name="Labutti K."/>
            <person name="Pangilinan J."/>
            <person name="Andreopoulos W."/>
            <person name="Tritt A."/>
            <person name="Riley R."/>
            <person name="Hundley H."/>
            <person name="Johnson J."/>
            <person name="Lipzen A."/>
            <person name="Barry K."/>
            <person name="Berbee M.L."/>
            <person name="Buchler N.E."/>
            <person name="Grigoriev I.V."/>
            <person name="Spatafora J.W."/>
            <person name="Stajich J.E."/>
            <person name="James T.Y."/>
        </authorList>
    </citation>
    <scope>NUCLEOTIDE SEQUENCE</scope>
    <source>
        <strain evidence="6">AG</strain>
    </source>
</reference>
<evidence type="ECO:0000256" key="4">
    <source>
        <dbReference type="ARBA" id="ARBA00023136"/>
    </source>
</evidence>
<reference evidence="6" key="2">
    <citation type="journal article" date="2022" name="Proc. Natl. Acad. Sci. U.S.A.">
        <title>Diploid-dominant life cycles characterize the early evolution of Fungi.</title>
        <authorList>
            <person name="Amses K.R."/>
            <person name="Simmons D.R."/>
            <person name="Longcore J.E."/>
            <person name="Mondo S.J."/>
            <person name="Seto K."/>
            <person name="Jeronimo G.H."/>
            <person name="Bonds A.E."/>
            <person name="Quandt C.A."/>
            <person name="Davis W.J."/>
            <person name="Chang Y."/>
            <person name="Federici B.A."/>
            <person name="Kuo A."/>
            <person name="LaButti K."/>
            <person name="Pangilinan J."/>
            <person name="Andreopoulos W."/>
            <person name="Tritt A."/>
            <person name="Riley R."/>
            <person name="Hundley H."/>
            <person name="Johnson J."/>
            <person name="Lipzen A."/>
            <person name="Barry K."/>
            <person name="Lang B.F."/>
            <person name="Cuomo C.A."/>
            <person name="Buchler N.E."/>
            <person name="Grigoriev I.V."/>
            <person name="Spatafora J.W."/>
            <person name="Stajich J.E."/>
            <person name="James T.Y."/>
        </authorList>
    </citation>
    <scope>NUCLEOTIDE SEQUENCE</scope>
    <source>
        <strain evidence="6">AG</strain>
    </source>
</reference>
<evidence type="ECO:0000256" key="2">
    <source>
        <dbReference type="ARBA" id="ARBA00022692"/>
    </source>
</evidence>
<evidence type="ECO:0008006" key="8">
    <source>
        <dbReference type="Google" id="ProtNLM"/>
    </source>
</evidence>
<dbReference type="SUPFAM" id="SSF161084">
    <property type="entry name" value="MAPEG domain-like"/>
    <property type="match status" value="1"/>
</dbReference>
<dbReference type="InterPro" id="IPR001129">
    <property type="entry name" value="Membr-assoc_MAPEG"/>
</dbReference>
<dbReference type="Pfam" id="PF01124">
    <property type="entry name" value="MAPEG"/>
    <property type="match status" value="1"/>
</dbReference>
<dbReference type="EMBL" id="MU620905">
    <property type="protein sequence ID" value="KAI8581501.1"/>
    <property type="molecule type" value="Genomic_DNA"/>
</dbReference>
<sequence>MRSAQKRAGYDNKNPRHNNDALEGWGARAYAANANTLEALVFITSATAMNIFGARKYGGVATATMAFSIIFIVCRAIYPFLYHYDKDAFRTGAWVLSMISVLALFIMSFIH</sequence>
<dbReference type="Gene3D" id="1.20.120.550">
    <property type="entry name" value="Membrane associated eicosanoid/glutathione metabolism-like domain"/>
    <property type="match status" value="1"/>
</dbReference>
<proteinExistence type="predicted"/>
<dbReference type="PANTHER" id="PTHR35371:SF1">
    <property type="entry name" value="BLR7753 PROTEIN"/>
    <property type="match status" value="1"/>
</dbReference>
<evidence type="ECO:0000256" key="3">
    <source>
        <dbReference type="ARBA" id="ARBA00022989"/>
    </source>
</evidence>
<name>A0AAD5EEK6_UMBRA</name>
<organism evidence="6 7">
    <name type="scientific">Umbelopsis ramanniana AG</name>
    <dbReference type="NCBI Taxonomy" id="1314678"/>
    <lineage>
        <taxon>Eukaryota</taxon>
        <taxon>Fungi</taxon>
        <taxon>Fungi incertae sedis</taxon>
        <taxon>Mucoromycota</taxon>
        <taxon>Mucoromycotina</taxon>
        <taxon>Umbelopsidomycetes</taxon>
        <taxon>Umbelopsidales</taxon>
        <taxon>Umbelopsidaceae</taxon>
        <taxon>Umbelopsis</taxon>
    </lineage>
</organism>
<dbReference type="GeneID" id="75912803"/>
<dbReference type="RefSeq" id="XP_051446505.1">
    <property type="nucleotide sequence ID" value="XM_051587458.1"/>
</dbReference>
<evidence type="ECO:0000313" key="7">
    <source>
        <dbReference type="Proteomes" id="UP001206595"/>
    </source>
</evidence>
<dbReference type="GO" id="GO:0016020">
    <property type="term" value="C:membrane"/>
    <property type="evidence" value="ECO:0007669"/>
    <property type="project" value="UniProtKB-SubCell"/>
</dbReference>
<dbReference type="Proteomes" id="UP001206595">
    <property type="component" value="Unassembled WGS sequence"/>
</dbReference>
<feature type="transmembrane region" description="Helical" evidence="5">
    <location>
        <begin position="93"/>
        <end position="110"/>
    </location>
</feature>
<keyword evidence="3 5" id="KW-1133">Transmembrane helix</keyword>
<evidence type="ECO:0000313" key="6">
    <source>
        <dbReference type="EMBL" id="KAI8581501.1"/>
    </source>
</evidence>
<evidence type="ECO:0000256" key="1">
    <source>
        <dbReference type="ARBA" id="ARBA00004370"/>
    </source>
</evidence>
<accession>A0AAD5EEK6</accession>
<dbReference type="AlphaFoldDB" id="A0AAD5EEK6"/>
<comment type="caution">
    <text evidence="6">The sequence shown here is derived from an EMBL/GenBank/DDBJ whole genome shotgun (WGS) entry which is preliminary data.</text>
</comment>
<comment type="subcellular location">
    <subcellularLocation>
        <location evidence="1">Membrane</location>
    </subcellularLocation>
</comment>
<gene>
    <name evidence="6" type="ORF">K450DRAFT_231599</name>
</gene>